<comment type="caution">
    <text evidence="5">Lacks conserved residue(s) required for the propagation of feature annotation.</text>
</comment>
<evidence type="ECO:0000313" key="8">
    <source>
        <dbReference type="Proteomes" id="UP001283361"/>
    </source>
</evidence>
<dbReference type="Proteomes" id="UP001283361">
    <property type="component" value="Unassembled WGS sequence"/>
</dbReference>
<keyword evidence="1 5" id="KW-0245">EGF-like domain</keyword>
<comment type="caution">
    <text evidence="7">The sequence shown here is derived from an EMBL/GenBank/DDBJ whole genome shotgun (WGS) entry which is preliminary data.</text>
</comment>
<feature type="disulfide bond" evidence="5">
    <location>
        <begin position="286"/>
        <end position="303"/>
    </location>
</feature>
<reference evidence="7" key="1">
    <citation type="journal article" date="2023" name="G3 (Bethesda)">
        <title>A reference genome for the long-term kleptoplast-retaining sea slug Elysia crispata morphotype clarki.</title>
        <authorList>
            <person name="Eastman K.E."/>
            <person name="Pendleton A.L."/>
            <person name="Shaikh M.A."/>
            <person name="Suttiyut T."/>
            <person name="Ogas R."/>
            <person name="Tomko P."/>
            <person name="Gavelis G."/>
            <person name="Widhalm J.R."/>
            <person name="Wisecaver J.H."/>
        </authorList>
    </citation>
    <scope>NUCLEOTIDE SEQUENCE</scope>
    <source>
        <strain evidence="7">ECLA1</strain>
    </source>
</reference>
<accession>A0AAE1DY81</accession>
<feature type="disulfide bond" evidence="5">
    <location>
        <begin position="266"/>
        <end position="275"/>
    </location>
</feature>
<dbReference type="PROSITE" id="PS01186">
    <property type="entry name" value="EGF_2"/>
    <property type="match status" value="1"/>
</dbReference>
<dbReference type="InterPro" id="IPR000742">
    <property type="entry name" value="EGF"/>
</dbReference>
<dbReference type="AlphaFoldDB" id="A0AAE1DY81"/>
<dbReference type="GO" id="GO:0007157">
    <property type="term" value="P:heterophilic cell-cell adhesion via plasma membrane cell adhesion molecules"/>
    <property type="evidence" value="ECO:0007669"/>
    <property type="project" value="TreeGrafter"/>
</dbReference>
<dbReference type="SUPFAM" id="SSF57196">
    <property type="entry name" value="EGF/Laminin"/>
    <property type="match status" value="1"/>
</dbReference>
<evidence type="ECO:0000313" key="7">
    <source>
        <dbReference type="EMBL" id="KAK3786690.1"/>
    </source>
</evidence>
<dbReference type="InterPro" id="IPR051022">
    <property type="entry name" value="Notch_Cell-Fate_Det"/>
</dbReference>
<feature type="domain" description="EGF-like" evidence="6">
    <location>
        <begin position="236"/>
        <end position="276"/>
    </location>
</feature>
<keyword evidence="2" id="KW-0732">Signal</keyword>
<keyword evidence="4 5" id="KW-1015">Disulfide bond</keyword>
<organism evidence="7 8">
    <name type="scientific">Elysia crispata</name>
    <name type="common">lettuce slug</name>
    <dbReference type="NCBI Taxonomy" id="231223"/>
    <lineage>
        <taxon>Eukaryota</taxon>
        <taxon>Metazoa</taxon>
        <taxon>Spiralia</taxon>
        <taxon>Lophotrochozoa</taxon>
        <taxon>Mollusca</taxon>
        <taxon>Gastropoda</taxon>
        <taxon>Heterobranchia</taxon>
        <taxon>Euthyneura</taxon>
        <taxon>Panpulmonata</taxon>
        <taxon>Sacoglossa</taxon>
        <taxon>Placobranchoidea</taxon>
        <taxon>Plakobranchidae</taxon>
        <taxon>Elysia</taxon>
    </lineage>
</organism>
<dbReference type="PANTHER" id="PTHR24049:SF22">
    <property type="entry name" value="DROSOPHILA CRUMBS HOMOLOG"/>
    <property type="match status" value="1"/>
</dbReference>
<dbReference type="PROSITE" id="PS00022">
    <property type="entry name" value="EGF_1"/>
    <property type="match status" value="3"/>
</dbReference>
<dbReference type="PANTHER" id="PTHR24049">
    <property type="entry name" value="CRUMBS FAMILY MEMBER"/>
    <property type="match status" value="1"/>
</dbReference>
<evidence type="ECO:0000256" key="2">
    <source>
        <dbReference type="ARBA" id="ARBA00022729"/>
    </source>
</evidence>
<evidence type="ECO:0000259" key="6">
    <source>
        <dbReference type="PROSITE" id="PS50026"/>
    </source>
</evidence>
<feature type="domain" description="EGF-like" evidence="6">
    <location>
        <begin position="277"/>
        <end position="315"/>
    </location>
</feature>
<gene>
    <name evidence="7" type="ORF">RRG08_032849</name>
</gene>
<keyword evidence="3" id="KW-0677">Repeat</keyword>
<evidence type="ECO:0000256" key="3">
    <source>
        <dbReference type="ARBA" id="ARBA00022737"/>
    </source>
</evidence>
<evidence type="ECO:0000256" key="5">
    <source>
        <dbReference type="PROSITE-ProRule" id="PRU00076"/>
    </source>
</evidence>
<feature type="domain" description="EGF-like" evidence="6">
    <location>
        <begin position="193"/>
        <end position="234"/>
    </location>
</feature>
<dbReference type="EMBL" id="JAWDGP010001949">
    <property type="protein sequence ID" value="KAK3786690.1"/>
    <property type="molecule type" value="Genomic_DNA"/>
</dbReference>
<protein>
    <recommendedName>
        <fullName evidence="6">EGF-like domain-containing protein</fullName>
    </recommendedName>
</protein>
<dbReference type="GO" id="GO:0045197">
    <property type="term" value="P:establishment or maintenance of epithelial cell apical/basal polarity"/>
    <property type="evidence" value="ECO:0007669"/>
    <property type="project" value="TreeGrafter"/>
</dbReference>
<dbReference type="PROSITE" id="PS50026">
    <property type="entry name" value="EGF_3"/>
    <property type="match status" value="3"/>
</dbReference>
<name>A0AAE1DY81_9GAST</name>
<keyword evidence="8" id="KW-1185">Reference proteome</keyword>
<dbReference type="Gene3D" id="2.10.25.10">
    <property type="entry name" value="Laminin"/>
    <property type="match status" value="2"/>
</dbReference>
<sequence length="451" mass="49167">MVVFVRCYDYNSTLYPEDISVPTLTSPRADVGSASWSELQWTVDVSEDTVYSLQVVAIDTHGQESVCFYQIQVRRGAYSSNWLKDTTSGPNLLLPDYVLCVQHSICVFPVFGKGDDRRLSIFDTPLEDSDKLSMNVTSKTVGIVNLNGDLVLQSDVTIESNRTGQVNICFVAVDWHGSVISQCTYINIIEPKQTHPCIANRTLCGRYGRCAPNPENLSDFLCHCGFSYNGRLCEAFMNPCNTNYCGNNTEMCLFDPSIIDRPICVCKENFTGSLCEESVFCHPHPCGLHGNCSVDEASSSHTCVCEKGYTGDNCSRRINPLSLDISATVVNCSMSSHLDWLNMPDMEAVALVSLTLALQDATGKEKAVWSINAFTPDSTLAGYNRTLARSAKVEGTISSSGPASLVVVWPQASLAQVGTYNCKVGVIDSLGKPFQFSHVAALSSFLITSSG</sequence>
<dbReference type="SMART" id="SM00181">
    <property type="entry name" value="EGF"/>
    <property type="match status" value="3"/>
</dbReference>
<feature type="disulfide bond" evidence="5">
    <location>
        <begin position="305"/>
        <end position="314"/>
    </location>
</feature>
<dbReference type="GO" id="GO:0005886">
    <property type="term" value="C:plasma membrane"/>
    <property type="evidence" value="ECO:0007669"/>
    <property type="project" value="TreeGrafter"/>
</dbReference>
<evidence type="ECO:0000256" key="1">
    <source>
        <dbReference type="ARBA" id="ARBA00022536"/>
    </source>
</evidence>
<evidence type="ECO:0000256" key="4">
    <source>
        <dbReference type="ARBA" id="ARBA00023157"/>
    </source>
</evidence>
<proteinExistence type="predicted"/>
<dbReference type="GO" id="GO:0032991">
    <property type="term" value="C:protein-containing complex"/>
    <property type="evidence" value="ECO:0007669"/>
    <property type="project" value="TreeGrafter"/>
</dbReference>
<feature type="disulfide bond" evidence="5">
    <location>
        <begin position="224"/>
        <end position="233"/>
    </location>
</feature>